<organism evidence="1 2">
    <name type="scientific">Brachybacterium aquaticum</name>
    <dbReference type="NCBI Taxonomy" id="1432564"/>
    <lineage>
        <taxon>Bacteria</taxon>
        <taxon>Bacillati</taxon>
        <taxon>Actinomycetota</taxon>
        <taxon>Actinomycetes</taxon>
        <taxon>Micrococcales</taxon>
        <taxon>Dermabacteraceae</taxon>
        <taxon>Brachybacterium</taxon>
    </lineage>
</organism>
<comment type="caution">
    <text evidence="1">The sequence shown here is derived from an EMBL/GenBank/DDBJ whole genome shotgun (WGS) entry which is preliminary data.</text>
</comment>
<proteinExistence type="predicted"/>
<dbReference type="RefSeq" id="WP_184324127.1">
    <property type="nucleotide sequence ID" value="NZ_JACHLZ010000001.1"/>
</dbReference>
<gene>
    <name evidence="1" type="ORF">HNR70_000326</name>
</gene>
<evidence type="ECO:0000313" key="1">
    <source>
        <dbReference type="EMBL" id="MBB5830513.1"/>
    </source>
</evidence>
<accession>A0A841A998</accession>
<protein>
    <submittedName>
        <fullName evidence="1">Uncharacterized protein</fullName>
    </submittedName>
</protein>
<reference evidence="1 2" key="1">
    <citation type="submission" date="2020-08" db="EMBL/GenBank/DDBJ databases">
        <title>Sequencing the genomes of 1000 actinobacteria strains.</title>
        <authorList>
            <person name="Klenk H.-P."/>
        </authorList>
    </citation>
    <scope>NUCLEOTIDE SEQUENCE [LARGE SCALE GENOMIC DNA]</scope>
    <source>
        <strain evidence="1 2">DSM 28796</strain>
    </source>
</reference>
<keyword evidence="2" id="KW-1185">Reference proteome</keyword>
<name>A0A841A998_9MICO</name>
<dbReference type="Proteomes" id="UP000588158">
    <property type="component" value="Unassembled WGS sequence"/>
</dbReference>
<evidence type="ECO:0000313" key="2">
    <source>
        <dbReference type="Proteomes" id="UP000588158"/>
    </source>
</evidence>
<dbReference type="EMBL" id="JACHLZ010000001">
    <property type="protein sequence ID" value="MBB5830513.1"/>
    <property type="molecule type" value="Genomic_DNA"/>
</dbReference>
<sequence length="291" mass="28966">MSGFWGMDTAQGDDFGTLLGRARTTTEQRFGDLQSVVSGIVGTQWVGPDADAFSERYAQEVTAGVDAAVARMQTLLTELTQHIQEQETASGAGDASGDIVLTSTVLPTQTPPPAPETEERPGFWQRWGEGFLDNLTPSWMGGATTLTSVVHNLPGYLLENVPRFVPILGDVYTGLLAGAERFGEESHLPLGERLQRAALDGVLTGGGSFIGGTAGTLIGAFGGVLAGGGSVGLAGAAAGAAVGGVGAIPGALAGAGTGAIVGGVLGGIAGDLIGGYVGSAAGAGLADAILD</sequence>
<dbReference type="AlphaFoldDB" id="A0A841A998"/>
<dbReference type="Gene3D" id="1.10.287.1060">
    <property type="entry name" value="ESAT-6-like"/>
    <property type="match status" value="1"/>
</dbReference>